<dbReference type="PANTHER" id="PTHR35525">
    <property type="entry name" value="BLL6575 PROTEIN"/>
    <property type="match status" value="1"/>
</dbReference>
<dbReference type="PANTHER" id="PTHR35525:SF3">
    <property type="entry name" value="BLL6575 PROTEIN"/>
    <property type="match status" value="1"/>
</dbReference>
<dbReference type="InterPro" id="IPR023286">
    <property type="entry name" value="ABATE_dom_sf"/>
</dbReference>
<protein>
    <submittedName>
        <fullName evidence="2">CGNR zinc finger domain-containing protein</fullName>
    </submittedName>
</protein>
<reference evidence="2" key="1">
    <citation type="submission" date="2024-05" db="EMBL/GenBank/DDBJ databases">
        <title>The Natural Products Discovery Center: Release of the First 8490 Sequenced Strains for Exploring Actinobacteria Biosynthetic Diversity.</title>
        <authorList>
            <person name="Kalkreuter E."/>
            <person name="Kautsar S.A."/>
            <person name="Yang D."/>
            <person name="Bader C.D."/>
            <person name="Teijaro C.N."/>
            <person name="Fluegel L."/>
            <person name="Davis C.M."/>
            <person name="Simpson J.R."/>
            <person name="Lauterbach L."/>
            <person name="Steele A.D."/>
            <person name="Gui C."/>
            <person name="Meng S."/>
            <person name="Li G."/>
            <person name="Viehrig K."/>
            <person name="Ye F."/>
            <person name="Su P."/>
            <person name="Kiefer A.F."/>
            <person name="Nichols A."/>
            <person name="Cepeda A.J."/>
            <person name="Yan W."/>
            <person name="Fan B."/>
            <person name="Jiang Y."/>
            <person name="Adhikari A."/>
            <person name="Zheng C.-J."/>
            <person name="Schuster L."/>
            <person name="Cowan T.M."/>
            <person name="Smanski M.J."/>
            <person name="Chevrette M.G."/>
            <person name="de Carvalho L.P.S."/>
            <person name="Shen B."/>
        </authorList>
    </citation>
    <scope>NUCLEOTIDE SEQUENCE</scope>
    <source>
        <strain evidence="2">NPDC080035</strain>
    </source>
</reference>
<dbReference type="SUPFAM" id="SSF160904">
    <property type="entry name" value="Jann2411-like"/>
    <property type="match status" value="1"/>
</dbReference>
<dbReference type="EMBL" id="CP157390">
    <property type="protein sequence ID" value="XBM46596.1"/>
    <property type="molecule type" value="Genomic_DNA"/>
</dbReference>
<dbReference type="InterPro" id="IPR021005">
    <property type="entry name" value="Znf_CGNR"/>
</dbReference>
<feature type="domain" description="Zinc finger CGNR" evidence="1">
    <location>
        <begin position="138"/>
        <end position="180"/>
    </location>
</feature>
<dbReference type="AlphaFoldDB" id="A0AAU7G840"/>
<dbReference type="Pfam" id="PF07336">
    <property type="entry name" value="ABATE"/>
    <property type="match status" value="1"/>
</dbReference>
<name>A0AAU7G840_9MICO</name>
<proteinExistence type="predicted"/>
<dbReference type="InterPro" id="IPR010852">
    <property type="entry name" value="ABATE"/>
</dbReference>
<dbReference type="Gene3D" id="1.10.3300.10">
    <property type="entry name" value="Jann2411-like domain"/>
    <property type="match status" value="1"/>
</dbReference>
<dbReference type="RefSeq" id="WP_348786581.1">
    <property type="nucleotide sequence ID" value="NZ_CP157390.1"/>
</dbReference>
<sequence length="190" mass="21212">MHFAPDTEDALEFAVVLCNTVPGASRSGEDELATPEQLVQLLTENQYSGRVDGDEAELREVHDTRERLRRAWAMARDEAALEVNAMLADAHALPHLLRHDGFDWHLHATAQDAPLAERIRVEIALALVDVIRSDEMGRLRVCAADDCTGLLLDLSRNGSKRFCSVRCGNRMNMVAFRARKEEAARPADPR</sequence>
<evidence type="ECO:0000259" key="1">
    <source>
        <dbReference type="Pfam" id="PF11706"/>
    </source>
</evidence>
<gene>
    <name evidence="2" type="ORF">AAME72_10860</name>
</gene>
<evidence type="ECO:0000313" key="2">
    <source>
        <dbReference type="EMBL" id="XBM46596.1"/>
    </source>
</evidence>
<organism evidence="2">
    <name type="scientific">Leifsonia sp. NPDC080035</name>
    <dbReference type="NCBI Taxonomy" id="3143936"/>
    <lineage>
        <taxon>Bacteria</taxon>
        <taxon>Bacillati</taxon>
        <taxon>Actinomycetota</taxon>
        <taxon>Actinomycetes</taxon>
        <taxon>Micrococcales</taxon>
        <taxon>Microbacteriaceae</taxon>
        <taxon>Leifsonia</taxon>
    </lineage>
</organism>
<dbReference type="Pfam" id="PF11706">
    <property type="entry name" value="zf-CGNR"/>
    <property type="match status" value="1"/>
</dbReference>
<accession>A0AAU7G840</accession>